<protein>
    <submittedName>
        <fullName evidence="1">Uncharacterized protein</fullName>
    </submittedName>
</protein>
<proteinExistence type="predicted"/>
<dbReference type="InterPro" id="IPR056209">
    <property type="entry name" value="SU10_adaptor"/>
</dbReference>
<name>A0AAN4HHD2_BACTU</name>
<sequence length="196" mass="23167">MWGGIIVNLQELILQVNRDVDDIFENGDIQHWLNRALDDITPIARIEKKATLTYPYKLPNDVQDIERVMQTNKVFPRIPVGEENQQGYWVWGNELMLQGGSQQPIEVYYYKKLSHLKGMEDVPEIDSPYHDLLILYAVGQLQFMDGDYADRPDRMQRYEQRRQQYAVFREKRKVKRSGVRMKTIHEYSDAPTFLAD</sequence>
<dbReference type="Pfam" id="PF24175">
    <property type="entry name" value="SU10_adaptor"/>
    <property type="match status" value="1"/>
</dbReference>
<dbReference type="Proteomes" id="UP000013487">
    <property type="component" value="Unassembled WGS sequence"/>
</dbReference>
<evidence type="ECO:0000313" key="1">
    <source>
        <dbReference type="EMBL" id="ERH99726.1"/>
    </source>
</evidence>
<gene>
    <name evidence="1" type="ORF">BTCBT_004235</name>
</gene>
<organism evidence="1 2">
    <name type="scientific">Bacillus thuringiensis T01-328</name>
    <dbReference type="NCBI Taxonomy" id="1324966"/>
    <lineage>
        <taxon>Bacteria</taxon>
        <taxon>Bacillati</taxon>
        <taxon>Bacillota</taxon>
        <taxon>Bacilli</taxon>
        <taxon>Bacillales</taxon>
        <taxon>Bacillaceae</taxon>
        <taxon>Bacillus</taxon>
        <taxon>Bacillus cereus group</taxon>
    </lineage>
</organism>
<dbReference type="EMBL" id="ARXZ02000008">
    <property type="protein sequence ID" value="ERH99726.1"/>
    <property type="molecule type" value="Genomic_DNA"/>
</dbReference>
<comment type="caution">
    <text evidence="1">The sequence shown here is derived from an EMBL/GenBank/DDBJ whole genome shotgun (WGS) entry which is preliminary data.</text>
</comment>
<dbReference type="AlphaFoldDB" id="A0AAN4HHD2"/>
<reference evidence="1 2" key="1">
    <citation type="journal article" date="2013" name="Genome Announc.">
        <title>Draft Genome Sequence of Bacillus thuringiensis var. thuringiensis Strain T01-328, a Brazilian Isolate That Produces a Soluble Pesticide Protein, Cry1Ia.</title>
        <authorList>
            <person name="Varani A.M."/>
            <person name="Lemos M.V."/>
            <person name="Fernandes C.C."/>
            <person name="Lemos E.G."/>
            <person name="Alves E.C."/>
            <person name="Desiderio J.A."/>
        </authorList>
    </citation>
    <scope>NUCLEOTIDE SEQUENCE [LARGE SCALE GENOMIC DNA]</scope>
    <source>
        <strain evidence="1 2">T01-328</strain>
    </source>
</reference>
<evidence type="ECO:0000313" key="2">
    <source>
        <dbReference type="Proteomes" id="UP000013487"/>
    </source>
</evidence>
<accession>A0AAN4HHD2</accession>